<evidence type="ECO:0000259" key="8">
    <source>
        <dbReference type="PROSITE" id="PS50835"/>
    </source>
</evidence>
<dbReference type="InterPro" id="IPR052051">
    <property type="entry name" value="TCR_complex_component"/>
</dbReference>
<dbReference type="GO" id="GO:0005886">
    <property type="term" value="C:plasma membrane"/>
    <property type="evidence" value="ECO:0007669"/>
    <property type="project" value="UniProtKB-SubCell"/>
</dbReference>
<dbReference type="InterPro" id="IPR007110">
    <property type="entry name" value="Ig-like_dom"/>
</dbReference>
<dbReference type="PANTHER" id="PTHR19433">
    <property type="entry name" value="T-CELL RECEPTOR ALPHA CHAIN V REGION-RELATED"/>
    <property type="match status" value="1"/>
</dbReference>
<protein>
    <submittedName>
        <fullName evidence="9">TVAZ2 protein</fullName>
    </submittedName>
</protein>
<feature type="domain" description="Ig-like" evidence="8">
    <location>
        <begin position="9"/>
        <end position="100"/>
    </location>
</feature>
<accession>A0A7L3FN99</accession>
<dbReference type="InterPro" id="IPR013106">
    <property type="entry name" value="Ig_V-set"/>
</dbReference>
<keyword evidence="5" id="KW-0472">Membrane</keyword>
<gene>
    <name evidence="9" type="primary">Trav262</name>
    <name evidence="9" type="ORF">ZAPATR_R06664</name>
</gene>
<organism evidence="9 10">
    <name type="scientific">Zapornia atra</name>
    <name type="common">Henderson crake</name>
    <dbReference type="NCBI Taxonomy" id="2585822"/>
    <lineage>
        <taxon>Eukaryota</taxon>
        <taxon>Metazoa</taxon>
        <taxon>Chordata</taxon>
        <taxon>Craniata</taxon>
        <taxon>Vertebrata</taxon>
        <taxon>Euteleostomi</taxon>
        <taxon>Archelosauria</taxon>
        <taxon>Archosauria</taxon>
        <taxon>Dinosauria</taxon>
        <taxon>Saurischia</taxon>
        <taxon>Theropoda</taxon>
        <taxon>Coelurosauria</taxon>
        <taxon>Aves</taxon>
        <taxon>Neognathae</taxon>
        <taxon>Neoaves</taxon>
        <taxon>Gruiformes</taxon>
        <taxon>Rallidae</taxon>
        <taxon>Zapornia</taxon>
    </lineage>
</organism>
<dbReference type="SUPFAM" id="SSF48726">
    <property type="entry name" value="Immunoglobulin"/>
    <property type="match status" value="1"/>
</dbReference>
<keyword evidence="2" id="KW-1003">Cell membrane</keyword>
<feature type="non-terminal residue" evidence="9">
    <location>
        <position position="100"/>
    </location>
</feature>
<evidence type="ECO:0000256" key="4">
    <source>
        <dbReference type="ARBA" id="ARBA00022859"/>
    </source>
</evidence>
<dbReference type="PROSITE" id="PS50835">
    <property type="entry name" value="IG_LIKE"/>
    <property type="match status" value="1"/>
</dbReference>
<dbReference type="PANTHER" id="PTHR19433:SF111">
    <property type="entry name" value="T CELL RECEPTOR ALPHA VARIABLE 4"/>
    <property type="match status" value="1"/>
</dbReference>
<keyword evidence="3" id="KW-0732">Signal</keyword>
<dbReference type="Proteomes" id="UP000557426">
    <property type="component" value="Unassembled WGS sequence"/>
</dbReference>
<keyword evidence="4" id="KW-0391">Immunity</keyword>
<dbReference type="Pfam" id="PF07686">
    <property type="entry name" value="V-set"/>
    <property type="match status" value="1"/>
</dbReference>
<reference evidence="9 10" key="1">
    <citation type="submission" date="2019-09" db="EMBL/GenBank/DDBJ databases">
        <title>Bird 10,000 Genomes (B10K) Project - Family phase.</title>
        <authorList>
            <person name="Zhang G."/>
        </authorList>
    </citation>
    <scope>NUCLEOTIDE SEQUENCE [LARGE SCALE GENOMIC DNA]</scope>
    <source>
        <strain evidence="9">B10K-DU-011-47</strain>
        <tissue evidence="9">Mixed tissue sample</tissue>
    </source>
</reference>
<comment type="caution">
    <text evidence="9">The sequence shown here is derived from an EMBL/GenBank/DDBJ whole genome shotgun (WGS) entry which is preliminary data.</text>
</comment>
<sequence>LLAAAVGRAQVQQEPLVETTEGTEISINCSHPNIQSNDFIHWYRQLPDQGPEFLVSTLRDSKDLDEPLGKLWVAADRRSSTLLLSRPRRRDAAVYYCAVG</sequence>
<evidence type="ECO:0000313" key="10">
    <source>
        <dbReference type="Proteomes" id="UP000557426"/>
    </source>
</evidence>
<name>A0A7L3FN99_9GRUI</name>
<evidence type="ECO:0000256" key="1">
    <source>
        <dbReference type="ARBA" id="ARBA00004236"/>
    </source>
</evidence>
<keyword evidence="10" id="KW-1185">Reference proteome</keyword>
<dbReference type="GO" id="GO:0002376">
    <property type="term" value="P:immune system process"/>
    <property type="evidence" value="ECO:0007669"/>
    <property type="project" value="UniProtKB-KW"/>
</dbReference>
<dbReference type="InterPro" id="IPR036179">
    <property type="entry name" value="Ig-like_dom_sf"/>
</dbReference>
<keyword evidence="6" id="KW-1015">Disulfide bond</keyword>
<evidence type="ECO:0000256" key="6">
    <source>
        <dbReference type="ARBA" id="ARBA00023157"/>
    </source>
</evidence>
<evidence type="ECO:0000256" key="3">
    <source>
        <dbReference type="ARBA" id="ARBA00022729"/>
    </source>
</evidence>
<proteinExistence type="predicted"/>
<evidence type="ECO:0000256" key="2">
    <source>
        <dbReference type="ARBA" id="ARBA00022475"/>
    </source>
</evidence>
<dbReference type="EMBL" id="VZTU01022827">
    <property type="protein sequence ID" value="NXT81521.1"/>
    <property type="molecule type" value="Genomic_DNA"/>
</dbReference>
<evidence type="ECO:0000256" key="5">
    <source>
        <dbReference type="ARBA" id="ARBA00023136"/>
    </source>
</evidence>
<dbReference type="AlphaFoldDB" id="A0A7L3FN99"/>
<keyword evidence="7" id="KW-0325">Glycoprotein</keyword>
<dbReference type="GO" id="GO:0009617">
    <property type="term" value="P:response to bacterium"/>
    <property type="evidence" value="ECO:0007669"/>
    <property type="project" value="TreeGrafter"/>
</dbReference>
<evidence type="ECO:0000256" key="7">
    <source>
        <dbReference type="ARBA" id="ARBA00023180"/>
    </source>
</evidence>
<feature type="non-terminal residue" evidence="9">
    <location>
        <position position="1"/>
    </location>
</feature>
<dbReference type="InterPro" id="IPR013783">
    <property type="entry name" value="Ig-like_fold"/>
</dbReference>
<dbReference type="Gene3D" id="2.60.40.10">
    <property type="entry name" value="Immunoglobulins"/>
    <property type="match status" value="1"/>
</dbReference>
<evidence type="ECO:0000313" key="9">
    <source>
        <dbReference type="EMBL" id="NXT81521.1"/>
    </source>
</evidence>
<comment type="subcellular location">
    <subcellularLocation>
        <location evidence="1">Cell membrane</location>
    </subcellularLocation>
</comment>
<dbReference type="SMART" id="SM00406">
    <property type="entry name" value="IGv"/>
    <property type="match status" value="1"/>
</dbReference>